<dbReference type="EMBL" id="NSJV01000319">
    <property type="protein sequence ID" value="PAU47865.1"/>
    <property type="molecule type" value="Genomic_DNA"/>
</dbReference>
<dbReference type="InterPro" id="IPR013320">
    <property type="entry name" value="ConA-like_dom_sf"/>
</dbReference>
<evidence type="ECO:0000256" key="1">
    <source>
        <dbReference type="ARBA" id="ARBA00022729"/>
    </source>
</evidence>
<dbReference type="SUPFAM" id="SSF49899">
    <property type="entry name" value="Concanavalin A-like lectins/glucanases"/>
    <property type="match status" value="4"/>
</dbReference>
<feature type="domain" description="LamG-like jellyroll fold" evidence="5">
    <location>
        <begin position="367"/>
        <end position="498"/>
    </location>
</feature>
<comment type="caution">
    <text evidence="6">The sequence shown here is derived from an EMBL/GenBank/DDBJ whole genome shotgun (WGS) entry which is preliminary data.</text>
</comment>
<feature type="coiled-coil region" evidence="3">
    <location>
        <begin position="664"/>
        <end position="698"/>
    </location>
</feature>
<dbReference type="RefSeq" id="WP_095581689.1">
    <property type="nucleotide sequence ID" value="NZ_JAJQQS010000010.1"/>
</dbReference>
<evidence type="ECO:0000313" key="7">
    <source>
        <dbReference type="Proteomes" id="UP000218944"/>
    </source>
</evidence>
<feature type="region of interest" description="Disordered" evidence="4">
    <location>
        <begin position="212"/>
        <end position="235"/>
    </location>
</feature>
<keyword evidence="3" id="KW-0175">Coiled coil</keyword>
<protein>
    <recommendedName>
        <fullName evidence="5">LamG-like jellyroll fold domain-containing protein</fullName>
    </recommendedName>
</protein>
<evidence type="ECO:0000256" key="4">
    <source>
        <dbReference type="SAM" id="MobiDB-lite"/>
    </source>
</evidence>
<evidence type="ECO:0000259" key="5">
    <source>
        <dbReference type="SMART" id="SM00560"/>
    </source>
</evidence>
<name>A0A2A2D8M3_9ACTN</name>
<dbReference type="Gene3D" id="2.60.120.200">
    <property type="match status" value="4"/>
</dbReference>
<evidence type="ECO:0000256" key="2">
    <source>
        <dbReference type="ARBA" id="ARBA00023157"/>
    </source>
</evidence>
<proteinExistence type="predicted"/>
<sequence length="2344" mass="253657">MGPESSRTRVYGGRHYLHVAFVRHQGTTVALAMDEHRRIHYSVLDLNSTGAPQGRGAAAGGDLDVFHWSEEPRELCFPREVARTGYAAVGGTRLPRVRQGSPAEVADDEVLAADEVDTFRSSTARLTADAPFQALSDGKHIYVFRQSVDVSHEDALFRLKGGGVSRQEGRSDYLTTGEGEAAHRVPLVADGLLCDRFTLGGDRLHPVAEVRYRRSRHRSRPDSAKDSLGTKDMDGNDFHEPTLHLTFAGEVRNGRFTVLLLPTSVNELRRWQFFVHNPVAGRIESINVEQSEDGLFDTQGSRLYTSPDPRYQDAVLERSPGQCPITQKPLVPVVPDTGFAATALAFDATGESRVEIPVPEGIPLGKGPYTVEAWIRRTSDEAATLLSADTGKGVVELAFAASGELRLRHPEAGGEGVSASRVPDSGVPTHVAVVYDGERATFFVDGVQSGDPQELAPASESATRLLIGATTGDDGAPAGFYSGELDEIRLWTRARGADELAQDRTFRLVGDEPGLAAYLRCDDGSGATVYDQTTHGLDGTLLGSVGWVTSQAPVADHPGIRKDSFRLPGRTVGDGLTAALYHQQEQAVTGHGGEAKPVKRHARVLLTFATEPTEPTETAEGGGEGCLAALDFAVSREGRLAQVPDVLDLPGIGETTKPDDPQEADTLRQAIGELEGELEEIRAARKQAESDSEDANFKALTKKRDRLKRRLDGHSPRTSNPFDMGAFVIGFGENSSGERQYLAVSKDAKGRDELVLRPDPFDEAALWAANGHRESWELFSRSAMKALKADQKKLMLSSDGHSPVRVVPVEDGRYALYFKGMAVAVRENRPVLVLMDKPDESRSNVPSVEITDYRRIEGKRELRLLEERLDTARDLRDGYDFLQMDLDLYEEELAAKREELGRLTSGLSGRSTPSLPMPFLGQDHRGLGYSGALLTFTRGSKAPVLSESGAGHLGLYFRDAEDGFTSAYYGTDVARAAKDLTLTSRSKIRLTARDAAFDLAQVTVEVGPDTVGSFPDRCTVTLRRTLSDGTGAEEEVWPLMPRRADHFADILTGVRGSAVVVGTTDSLSAGTLTLTAGGTNQPLGAGSLLRLGGQVYAVSAKAAEGATQLALTSASTDTSTAPVVPTGTAVELIAYDPSLVRLSRPGATAVHGARWVTAAVVGPSAAVPDGKATDLAKGRPAAWWGETPGRALFFGPQTKPLRLPDDRLGSVRAPSDLTLEAWVRPEGGDVRAPIVLANVPDSQYVLALSRPTTGKDGAAAAGPGVDTGRRPVVGVGDRFVAGLDPVPDARWTHIAAVYGQSWAVRLDGQASLEVEHADDLDLKGDLTLEVFFRTDALGRRQGLVSKGRLASGDGGGVPYQLTIAEDGLLALAMELGDGTIVRACSSAKVVPGRCHRVAVVRKAGREMVEDKGQTTVQATGPDGKPSTLTFPAVKGMSTRHYFDISFTLDGQPAGSTRIRVEAPLGTESALELGCGWERQEPYHFAGDISEVRIWNTDRPVNCHGKGLGRREQGLVAHWRFEENEGATARDERDAHPAKLRHAEWTKNPDPRGSAFQLYIDGRPVPSEPLNQAKALGEVGYGAQQFALGGRAVEKKGIWGRFSGTLDEVRVWRTARTEEQIQDSLFTRLKGEKEDLLAYYSFDDASTEPGATALIDNGPRGCDLPLPADGRPQPTMSSAPVSADMPEVRTAFATGQPGYLRRIDGVPAVAEYSDLQRLPDGSTRGVLKRCYGYLHDGRWHLVTGFKIGDLTTEWVGQVQFDPQVIGYIEGAPPVPSENLVATKNPRNLSYINTSSVEFTQADKTVHTLSSSRQSSVDMTYALALTHEVDVNTLLISAPLGFGIAKPVAEGGASLGVSGNLEFSNAWGHQTDISRETETTRATTVGLSGGWESDDPGAQIDPEGGRRFQPSNTGYALVQSETADVFALRLVHNGALVSYRMLPNPDIPRDWNLLPFAINPRYVKQGTLDGTVGMRERADATGKLKAGKILDPDYADAADDGEFSYFKPREAYALKRRLIEEEQRHQAYYESVSTETAAEDPTAAQARKLLDDFMGSARKPDDPARRDAAGAARSVARRNIANTYVWTADGGFFAESTQGADAVTETTTGSYNFAGRAGVSFGTGVKIFGIGAELHLDASLGGSLTRTRSRSKESTRSFSLTVKCDPPGDMQKYAVAQGSKDPGKDPDPVYENGKPVEVKGRVNAYRFMTFYLDSDKENFEDLYGKVVDPAWLKSSDPNAAALRQARQSETKPPCWRVLHRVTFVSRQLPDALPDDAPALERAMAAERISSSYELIRRLDPFVKPHLHDHRSMARAVRGAIREQLPELAPHEDEVIDFFARYYDIQP</sequence>
<keyword evidence="1" id="KW-0732">Signal</keyword>
<keyword evidence="2" id="KW-1015">Disulfide bond</keyword>
<gene>
    <name evidence="6" type="ORF">CK936_16270</name>
</gene>
<evidence type="ECO:0000313" key="6">
    <source>
        <dbReference type="EMBL" id="PAU47865.1"/>
    </source>
</evidence>
<dbReference type="Proteomes" id="UP000218944">
    <property type="component" value="Unassembled WGS sequence"/>
</dbReference>
<keyword evidence="7" id="KW-1185">Reference proteome</keyword>
<evidence type="ECO:0000256" key="3">
    <source>
        <dbReference type="SAM" id="Coils"/>
    </source>
</evidence>
<dbReference type="InterPro" id="IPR006558">
    <property type="entry name" value="LamG-like"/>
</dbReference>
<accession>A0A2A2D8M3</accession>
<organism evidence="6 7">
    <name type="scientific">Streptomyces albireticuli</name>
    <dbReference type="NCBI Taxonomy" id="1940"/>
    <lineage>
        <taxon>Bacteria</taxon>
        <taxon>Bacillati</taxon>
        <taxon>Actinomycetota</taxon>
        <taxon>Actinomycetes</taxon>
        <taxon>Kitasatosporales</taxon>
        <taxon>Streptomycetaceae</taxon>
        <taxon>Streptomyces</taxon>
    </lineage>
</organism>
<dbReference type="Pfam" id="PF13385">
    <property type="entry name" value="Laminin_G_3"/>
    <property type="match status" value="2"/>
</dbReference>
<feature type="compositionally biased region" description="Basic and acidic residues" evidence="4">
    <location>
        <begin position="220"/>
        <end position="235"/>
    </location>
</feature>
<feature type="coiled-coil region" evidence="3">
    <location>
        <begin position="855"/>
        <end position="906"/>
    </location>
</feature>
<dbReference type="SMART" id="SM00560">
    <property type="entry name" value="LamGL"/>
    <property type="match status" value="1"/>
</dbReference>
<reference evidence="6 7" key="1">
    <citation type="submission" date="2017-08" db="EMBL/GenBank/DDBJ databases">
        <title>Genome sequence of Streptomyces albireticuli NRRL B-1670.</title>
        <authorList>
            <person name="Graham D.E."/>
            <person name="Mahan K.M."/>
            <person name="Klingeman D.M."/>
            <person name="Hettich R.L."/>
            <person name="Parry R.J."/>
            <person name="Spain J.C."/>
        </authorList>
    </citation>
    <scope>NUCLEOTIDE SEQUENCE [LARGE SCALE GENOMIC DNA]</scope>
    <source>
        <strain evidence="6 7">NRRL B-1670</strain>
    </source>
</reference>